<proteinExistence type="predicted"/>
<gene>
    <name evidence="2" type="ORF">FB45DRAFT_929636</name>
</gene>
<evidence type="ECO:0000313" key="3">
    <source>
        <dbReference type="Proteomes" id="UP001221142"/>
    </source>
</evidence>
<evidence type="ECO:0008006" key="4">
    <source>
        <dbReference type="Google" id="ProtNLM"/>
    </source>
</evidence>
<accession>A0AAD7FEZ6</accession>
<keyword evidence="1" id="KW-0732">Signal</keyword>
<evidence type="ECO:0000256" key="1">
    <source>
        <dbReference type="SAM" id="SignalP"/>
    </source>
</evidence>
<reference evidence="2" key="1">
    <citation type="submission" date="2023-03" db="EMBL/GenBank/DDBJ databases">
        <title>Massive genome expansion in bonnet fungi (Mycena s.s.) driven by repeated elements and novel gene families across ecological guilds.</title>
        <authorList>
            <consortium name="Lawrence Berkeley National Laboratory"/>
            <person name="Harder C.B."/>
            <person name="Miyauchi S."/>
            <person name="Viragh M."/>
            <person name="Kuo A."/>
            <person name="Thoen E."/>
            <person name="Andreopoulos B."/>
            <person name="Lu D."/>
            <person name="Skrede I."/>
            <person name="Drula E."/>
            <person name="Henrissat B."/>
            <person name="Morin E."/>
            <person name="Kohler A."/>
            <person name="Barry K."/>
            <person name="LaButti K."/>
            <person name="Morin E."/>
            <person name="Salamov A."/>
            <person name="Lipzen A."/>
            <person name="Mereny Z."/>
            <person name="Hegedus B."/>
            <person name="Baldrian P."/>
            <person name="Stursova M."/>
            <person name="Weitz H."/>
            <person name="Taylor A."/>
            <person name="Grigoriev I.V."/>
            <person name="Nagy L.G."/>
            <person name="Martin F."/>
            <person name="Kauserud H."/>
        </authorList>
    </citation>
    <scope>NUCLEOTIDE SEQUENCE</scope>
    <source>
        <strain evidence="2">9284</strain>
    </source>
</reference>
<protein>
    <recommendedName>
        <fullName evidence="4">Secreted protein</fullName>
    </recommendedName>
</protein>
<dbReference type="AlphaFoldDB" id="A0AAD7FEZ6"/>
<organism evidence="2 3">
    <name type="scientific">Roridomyces roridus</name>
    <dbReference type="NCBI Taxonomy" id="1738132"/>
    <lineage>
        <taxon>Eukaryota</taxon>
        <taxon>Fungi</taxon>
        <taxon>Dikarya</taxon>
        <taxon>Basidiomycota</taxon>
        <taxon>Agaricomycotina</taxon>
        <taxon>Agaricomycetes</taxon>
        <taxon>Agaricomycetidae</taxon>
        <taxon>Agaricales</taxon>
        <taxon>Marasmiineae</taxon>
        <taxon>Mycenaceae</taxon>
        <taxon>Roridomyces</taxon>
    </lineage>
</organism>
<name>A0AAD7FEZ6_9AGAR</name>
<dbReference type="EMBL" id="JARKIF010000017">
    <property type="protein sequence ID" value="KAJ7620179.1"/>
    <property type="molecule type" value="Genomic_DNA"/>
</dbReference>
<keyword evidence="3" id="KW-1185">Reference proteome</keyword>
<feature type="chain" id="PRO_5042119346" description="Secreted protein" evidence="1">
    <location>
        <begin position="25"/>
        <end position="83"/>
    </location>
</feature>
<comment type="caution">
    <text evidence="2">The sequence shown here is derived from an EMBL/GenBank/DDBJ whole genome shotgun (WGS) entry which is preliminary data.</text>
</comment>
<feature type="signal peptide" evidence="1">
    <location>
        <begin position="1"/>
        <end position="24"/>
    </location>
</feature>
<sequence>MRRFLELPILTGMLVLVILPPVAAVCCVTPPCPEALTRRAAIPRLMNPNPLPLESESESLEPDVGGCCCAAGTVDLCETRCLE</sequence>
<evidence type="ECO:0000313" key="2">
    <source>
        <dbReference type="EMBL" id="KAJ7620179.1"/>
    </source>
</evidence>
<dbReference type="Proteomes" id="UP001221142">
    <property type="component" value="Unassembled WGS sequence"/>
</dbReference>